<evidence type="ECO:0000256" key="2">
    <source>
        <dbReference type="SAM" id="SignalP"/>
    </source>
</evidence>
<reference evidence="4" key="1">
    <citation type="journal article" date="2019" name="Int. J. Syst. Evol. Microbiol.">
        <title>The Global Catalogue of Microorganisms (GCM) 10K type strain sequencing project: providing services to taxonomists for standard genome sequencing and annotation.</title>
        <authorList>
            <consortium name="The Broad Institute Genomics Platform"/>
            <consortium name="The Broad Institute Genome Sequencing Center for Infectious Disease"/>
            <person name="Wu L."/>
            <person name="Ma J."/>
        </authorList>
    </citation>
    <scope>NUCLEOTIDE SEQUENCE [LARGE SCALE GENOMIC DNA]</scope>
    <source>
        <strain evidence="4">CECT 7806</strain>
    </source>
</reference>
<feature type="region of interest" description="Disordered" evidence="1">
    <location>
        <begin position="20"/>
        <end position="86"/>
    </location>
</feature>
<dbReference type="Proteomes" id="UP001244297">
    <property type="component" value="Unassembled WGS sequence"/>
</dbReference>
<accession>A0ABT8AUY1</accession>
<evidence type="ECO:0000256" key="1">
    <source>
        <dbReference type="SAM" id="MobiDB-lite"/>
    </source>
</evidence>
<protein>
    <submittedName>
        <fullName evidence="3">Uncharacterized protein</fullName>
    </submittedName>
</protein>
<proteinExistence type="predicted"/>
<keyword evidence="4" id="KW-1185">Reference proteome</keyword>
<organism evidence="3 4">
    <name type="scientific">Methylobacterium longum</name>
    <dbReference type="NCBI Taxonomy" id="767694"/>
    <lineage>
        <taxon>Bacteria</taxon>
        <taxon>Pseudomonadati</taxon>
        <taxon>Pseudomonadota</taxon>
        <taxon>Alphaproteobacteria</taxon>
        <taxon>Hyphomicrobiales</taxon>
        <taxon>Methylobacteriaceae</taxon>
        <taxon>Methylobacterium</taxon>
    </lineage>
</organism>
<name>A0ABT8AUY1_9HYPH</name>
<evidence type="ECO:0000313" key="4">
    <source>
        <dbReference type="Proteomes" id="UP001244297"/>
    </source>
</evidence>
<feature type="signal peptide" evidence="2">
    <location>
        <begin position="1"/>
        <end position="20"/>
    </location>
</feature>
<dbReference type="EMBL" id="JAUFPT010000068">
    <property type="protein sequence ID" value="MDN3573149.1"/>
    <property type="molecule type" value="Genomic_DNA"/>
</dbReference>
<sequence>MRKLLAIAAALAVCAGPAVAQAHQPARDCNQDPETTGALPADPRSLYMPGERPVRTDSDPPEVSWQDEAQGNSEQRRRDLLACGVD</sequence>
<gene>
    <name evidence="3" type="ORF">QWZ18_21305</name>
</gene>
<feature type="chain" id="PRO_5046509348" evidence="2">
    <location>
        <begin position="21"/>
        <end position="86"/>
    </location>
</feature>
<keyword evidence="2" id="KW-0732">Signal</keyword>
<dbReference type="RefSeq" id="WP_238291432.1">
    <property type="nucleotide sequence ID" value="NZ_BPQS01000038.1"/>
</dbReference>
<comment type="caution">
    <text evidence="3">The sequence shown here is derived from an EMBL/GenBank/DDBJ whole genome shotgun (WGS) entry which is preliminary data.</text>
</comment>
<evidence type="ECO:0000313" key="3">
    <source>
        <dbReference type="EMBL" id="MDN3573149.1"/>
    </source>
</evidence>